<dbReference type="EMBL" id="PYAC01000008">
    <property type="protein sequence ID" value="RAO21106.1"/>
    <property type="molecule type" value="Genomic_DNA"/>
</dbReference>
<protein>
    <submittedName>
        <fullName evidence="2">Uncharacterized protein</fullName>
    </submittedName>
</protein>
<reference evidence="4 5" key="1">
    <citation type="submission" date="2018-03" db="EMBL/GenBank/DDBJ databases">
        <title>Defining the species Micromonospora saelicesensis and Micromonospora noduli under the framework of genomics.</title>
        <authorList>
            <person name="Riesco R."/>
            <person name="Trujillo M.E."/>
        </authorList>
    </citation>
    <scope>NUCLEOTIDE SEQUENCE [LARGE SCALE GENOMIC DNA]</scope>
    <source>
        <strain evidence="2 4">LAH08</strain>
        <strain evidence="3 5">MED15</strain>
    </source>
</reference>
<name>A0A328NAS6_9ACTN</name>
<dbReference type="Proteomes" id="UP000249045">
    <property type="component" value="Unassembled WGS sequence"/>
</dbReference>
<dbReference type="RefSeq" id="WP_112581748.1">
    <property type="nucleotide sequence ID" value="NZ_JBFAQI010000001.1"/>
</dbReference>
<keyword evidence="1" id="KW-0732">Signal</keyword>
<keyword evidence="5" id="KW-1185">Reference proteome</keyword>
<comment type="caution">
    <text evidence="2">The sequence shown here is derived from an EMBL/GenBank/DDBJ whole genome shotgun (WGS) entry which is preliminary data.</text>
</comment>
<evidence type="ECO:0000313" key="4">
    <source>
        <dbReference type="Proteomes" id="UP000248966"/>
    </source>
</evidence>
<dbReference type="Proteomes" id="UP000248966">
    <property type="component" value="Unassembled WGS sequence"/>
</dbReference>
<proteinExistence type="predicted"/>
<dbReference type="AlphaFoldDB" id="A0A328NAS6"/>
<organism evidence="2 4">
    <name type="scientific">Micromonospora noduli</name>
    <dbReference type="NCBI Taxonomy" id="709876"/>
    <lineage>
        <taxon>Bacteria</taxon>
        <taxon>Bacillati</taxon>
        <taxon>Actinomycetota</taxon>
        <taxon>Actinomycetes</taxon>
        <taxon>Micromonosporales</taxon>
        <taxon>Micromonosporaceae</taxon>
        <taxon>Micromonospora</taxon>
    </lineage>
</organism>
<sequence>MPRTRRLTAMTLALVLPMLVLVGAAPAAAATPTLQISSVTLVAKGAGVRLDYVVTCDEGASGEVRARITQAVGNRIAYASEPQYPAWTCTGQAQPLSAFFPADVAGVPFRTGEALLLASISACPGANCEFAQAEQVVRIVR</sequence>
<evidence type="ECO:0000313" key="2">
    <source>
        <dbReference type="EMBL" id="RAO06936.1"/>
    </source>
</evidence>
<dbReference type="EMBL" id="PYAA01000001">
    <property type="protein sequence ID" value="RAO06936.1"/>
    <property type="molecule type" value="Genomic_DNA"/>
</dbReference>
<evidence type="ECO:0000313" key="3">
    <source>
        <dbReference type="EMBL" id="RAO21106.1"/>
    </source>
</evidence>
<feature type="chain" id="PRO_5016364936" evidence="1">
    <location>
        <begin position="30"/>
        <end position="141"/>
    </location>
</feature>
<evidence type="ECO:0000256" key="1">
    <source>
        <dbReference type="SAM" id="SignalP"/>
    </source>
</evidence>
<accession>A0A328NAS6</accession>
<feature type="signal peptide" evidence="1">
    <location>
        <begin position="1"/>
        <end position="29"/>
    </location>
</feature>
<evidence type="ECO:0000313" key="5">
    <source>
        <dbReference type="Proteomes" id="UP000249045"/>
    </source>
</evidence>
<gene>
    <name evidence="2" type="ORF">LAH08_00200</name>
    <name evidence="3" type="ORF">MED15_02303</name>
</gene>